<dbReference type="Gene3D" id="3.40.50.720">
    <property type="entry name" value="NAD(P)-binding Rossmann-like Domain"/>
    <property type="match status" value="1"/>
</dbReference>
<reference evidence="2 3" key="1">
    <citation type="journal article" date="2013" name="BMC Genomics">
        <title>Genomics-driven discovery of the pneumocandin biosynthetic gene cluster in the fungus Glarea lozoyensis.</title>
        <authorList>
            <person name="Chen L."/>
            <person name="Yue Q."/>
            <person name="Zhang X."/>
            <person name="Xiang M."/>
            <person name="Wang C."/>
            <person name="Li S."/>
            <person name="Che Y."/>
            <person name="Ortiz-Lopez F.J."/>
            <person name="Bills G.F."/>
            <person name="Liu X."/>
            <person name="An Z."/>
        </authorList>
    </citation>
    <scope>NUCLEOTIDE SEQUENCE [LARGE SCALE GENOMIC DNA]</scope>
    <source>
        <strain evidence="3">ATCC 20868 / MF5171</strain>
    </source>
</reference>
<dbReference type="GO" id="GO:0016646">
    <property type="term" value="F:oxidoreductase activity, acting on the CH-NH group of donors, NAD or NADP as acceptor"/>
    <property type="evidence" value="ECO:0007669"/>
    <property type="project" value="TreeGrafter"/>
</dbReference>
<dbReference type="GeneID" id="19459517"/>
<dbReference type="PANTHER" id="PTHR43355:SF7">
    <property type="entry name" value="NAD(P)-BINDING DOMAIN-CONTAINING PROTEIN"/>
    <property type="match status" value="1"/>
</dbReference>
<dbReference type="InterPro" id="IPR016040">
    <property type="entry name" value="NAD(P)-bd_dom"/>
</dbReference>
<dbReference type="PANTHER" id="PTHR43355">
    <property type="entry name" value="FLAVIN REDUCTASE (NADPH)"/>
    <property type="match status" value="1"/>
</dbReference>
<evidence type="ECO:0000313" key="2">
    <source>
        <dbReference type="EMBL" id="EPE29299.1"/>
    </source>
</evidence>
<evidence type="ECO:0000313" key="3">
    <source>
        <dbReference type="Proteomes" id="UP000016922"/>
    </source>
</evidence>
<feature type="domain" description="NAD(P)-binding" evidence="1">
    <location>
        <begin position="7"/>
        <end position="177"/>
    </location>
</feature>
<dbReference type="Pfam" id="PF13460">
    <property type="entry name" value="NAD_binding_10"/>
    <property type="match status" value="1"/>
</dbReference>
<dbReference type="EMBL" id="KE145367">
    <property type="protein sequence ID" value="EPE29299.1"/>
    <property type="molecule type" value="Genomic_DNA"/>
</dbReference>
<dbReference type="OrthoDB" id="10254221at2759"/>
<dbReference type="HOGENOM" id="CLU_066059_0_0_1"/>
<dbReference type="Proteomes" id="UP000016922">
    <property type="component" value="Unassembled WGS sequence"/>
</dbReference>
<organism evidence="2 3">
    <name type="scientific">Glarea lozoyensis (strain ATCC 20868 / MF5171)</name>
    <dbReference type="NCBI Taxonomy" id="1116229"/>
    <lineage>
        <taxon>Eukaryota</taxon>
        <taxon>Fungi</taxon>
        <taxon>Dikarya</taxon>
        <taxon>Ascomycota</taxon>
        <taxon>Pezizomycotina</taxon>
        <taxon>Leotiomycetes</taxon>
        <taxon>Helotiales</taxon>
        <taxon>Helotiaceae</taxon>
        <taxon>Glarea</taxon>
    </lineage>
</organism>
<dbReference type="eggNOG" id="ENOG502SP03">
    <property type="taxonomic scope" value="Eukaryota"/>
</dbReference>
<accession>S3CWK1</accession>
<dbReference type="STRING" id="1116229.S3CWK1"/>
<dbReference type="KEGG" id="glz:GLAREA_00459"/>
<dbReference type="OMA" id="LEYGAYY"/>
<keyword evidence="3" id="KW-1185">Reference proteome</keyword>
<proteinExistence type="predicted"/>
<evidence type="ECO:0000259" key="1">
    <source>
        <dbReference type="Pfam" id="PF13460"/>
    </source>
</evidence>
<dbReference type="InterPro" id="IPR051606">
    <property type="entry name" value="Polyketide_Oxido-like"/>
</dbReference>
<dbReference type="RefSeq" id="XP_008083408.1">
    <property type="nucleotide sequence ID" value="XM_008085217.1"/>
</dbReference>
<dbReference type="SUPFAM" id="SSF51735">
    <property type="entry name" value="NAD(P)-binding Rossmann-fold domains"/>
    <property type="match status" value="1"/>
</dbReference>
<dbReference type="InterPro" id="IPR036291">
    <property type="entry name" value="NAD(P)-bd_dom_sf"/>
</dbReference>
<name>S3CWK1_GLAL2</name>
<gene>
    <name evidence="2" type="ORF">GLAREA_00459</name>
</gene>
<sequence>MRVLLFGGTGRLGSRCIQAHLAHGHVLTVYVRNTDKLKTMVTPAVINSLEAVVAGDATDSVAIKKAIEEHNIEAIVDVAGNQVLPWKEFVLSKIAKAVTDAAVAVGKERGKPIRVWLITWPGELKLSGSENALEDFFPMAAAQHVATAEVVKAIPVSDLKWSLLCVAWMYDAPPKQNALDLLPSPRHHTLTVQSSVLPGWKWSFLSNLPYVGGFFKRFEVWLNTILEYGAYYEDVADLLAEDLESGDDSRVGKLVGYKQMGAKST</sequence>
<dbReference type="AlphaFoldDB" id="S3CWK1"/>
<protein>
    <submittedName>
        <fullName evidence="2">NAD(P)-binding Rossmann-fold containing protein</fullName>
    </submittedName>
</protein>